<dbReference type="AlphaFoldDB" id="A0A822XJZ2"/>
<comment type="caution">
    <text evidence="5">The sequence shown here is derived from an EMBL/GenBank/DDBJ whole genome shotgun (WGS) entry which is preliminary data.</text>
</comment>
<keyword evidence="3 4" id="KW-0480">Metal-thiolate cluster</keyword>
<comment type="similarity">
    <text evidence="1 4">Belongs to the metallothionein superfamily. Type 15 family.</text>
</comment>
<evidence type="ECO:0000256" key="3">
    <source>
        <dbReference type="ARBA" id="ARBA00022851"/>
    </source>
</evidence>
<evidence type="ECO:0000256" key="2">
    <source>
        <dbReference type="ARBA" id="ARBA00022723"/>
    </source>
</evidence>
<keyword evidence="2 4" id="KW-0479">Metal-binding</keyword>
<evidence type="ECO:0000256" key="1">
    <source>
        <dbReference type="ARBA" id="ARBA00005802"/>
    </source>
</evidence>
<name>A0A822XJZ2_NELNU</name>
<dbReference type="EMBL" id="DUZY01000001">
    <property type="protein sequence ID" value="DAD20617.1"/>
    <property type="molecule type" value="Genomic_DNA"/>
</dbReference>
<evidence type="ECO:0000256" key="4">
    <source>
        <dbReference type="RuleBase" id="RU369052"/>
    </source>
</evidence>
<keyword evidence="6" id="KW-1185">Reference proteome</keyword>
<gene>
    <name evidence="5" type="ORF">HUJ06_022080</name>
</gene>
<dbReference type="PANTHER" id="PTHR33543:SF33">
    <property type="entry name" value="METALLOTHIONEIN-LIKE PROTEIN 2B"/>
    <property type="match status" value="1"/>
</dbReference>
<dbReference type="PANTHER" id="PTHR33543">
    <property type="entry name" value="METALLOTHIONEIN-LIKE PROTEIN 2A"/>
    <property type="match status" value="1"/>
</dbReference>
<protein>
    <recommendedName>
        <fullName evidence="4">Metallothionein-like protein</fullName>
    </recommendedName>
</protein>
<evidence type="ECO:0000313" key="5">
    <source>
        <dbReference type="EMBL" id="DAD20617.1"/>
    </source>
</evidence>
<sequence>MYPDMSFFGERTITETIVVGVAPQKYSEATEMSFGAENEGCGCGSNCSCDPCNCK</sequence>
<dbReference type="Pfam" id="PF01439">
    <property type="entry name" value="Metallothio_2"/>
    <property type="match status" value="1"/>
</dbReference>
<organism evidence="5 6">
    <name type="scientific">Nelumbo nucifera</name>
    <name type="common">Sacred lotus</name>
    <dbReference type="NCBI Taxonomy" id="4432"/>
    <lineage>
        <taxon>Eukaryota</taxon>
        <taxon>Viridiplantae</taxon>
        <taxon>Streptophyta</taxon>
        <taxon>Embryophyta</taxon>
        <taxon>Tracheophyta</taxon>
        <taxon>Spermatophyta</taxon>
        <taxon>Magnoliopsida</taxon>
        <taxon>Proteales</taxon>
        <taxon>Nelumbonaceae</taxon>
        <taxon>Nelumbo</taxon>
    </lineage>
</organism>
<dbReference type="Proteomes" id="UP000607653">
    <property type="component" value="Unassembled WGS sequence"/>
</dbReference>
<evidence type="ECO:0000313" key="6">
    <source>
        <dbReference type="Proteomes" id="UP000607653"/>
    </source>
</evidence>
<proteinExistence type="inferred from homology"/>
<dbReference type="InterPro" id="IPR000347">
    <property type="entry name" value="Metalthion_15p"/>
</dbReference>
<comment type="function">
    <text evidence="4">Metallothioneins have a high content of cysteine residues that bind various heavy metals.</text>
</comment>
<dbReference type="GO" id="GO:0046872">
    <property type="term" value="F:metal ion binding"/>
    <property type="evidence" value="ECO:0007669"/>
    <property type="project" value="UniProtKB-UniRule"/>
</dbReference>
<accession>A0A822XJZ2</accession>
<reference evidence="5 6" key="1">
    <citation type="journal article" date="2020" name="Mol. Biol. Evol.">
        <title>Distinct Expression and Methylation Patterns for Genes with Different Fates following a Single Whole-Genome Duplication in Flowering Plants.</title>
        <authorList>
            <person name="Shi T."/>
            <person name="Rahmani R.S."/>
            <person name="Gugger P.F."/>
            <person name="Wang M."/>
            <person name="Li H."/>
            <person name="Zhang Y."/>
            <person name="Li Z."/>
            <person name="Wang Q."/>
            <person name="Van de Peer Y."/>
            <person name="Marchal K."/>
            <person name="Chen J."/>
        </authorList>
    </citation>
    <scope>NUCLEOTIDE SEQUENCE [LARGE SCALE GENOMIC DNA]</scope>
    <source>
        <tissue evidence="5">Leaf</tissue>
    </source>
</reference>